<organism evidence="1 2">
    <name type="scientific">Aulographum hederae CBS 113979</name>
    <dbReference type="NCBI Taxonomy" id="1176131"/>
    <lineage>
        <taxon>Eukaryota</taxon>
        <taxon>Fungi</taxon>
        <taxon>Dikarya</taxon>
        <taxon>Ascomycota</taxon>
        <taxon>Pezizomycotina</taxon>
        <taxon>Dothideomycetes</taxon>
        <taxon>Pleosporomycetidae</taxon>
        <taxon>Aulographales</taxon>
        <taxon>Aulographaceae</taxon>
    </lineage>
</organism>
<evidence type="ECO:0000313" key="2">
    <source>
        <dbReference type="Proteomes" id="UP000800041"/>
    </source>
</evidence>
<sequence>MILAKSSPPPLIRQIKQQNKTIPPTPHAANLLLRHMHEALSRPAPFLHQIENKFFKLPPSTAWSLRR</sequence>
<dbReference type="EMBL" id="ML977140">
    <property type="protein sequence ID" value="KAF1991121.1"/>
    <property type="molecule type" value="Genomic_DNA"/>
</dbReference>
<accession>A0A6G1HD29</accession>
<reference evidence="1" key="1">
    <citation type="journal article" date="2020" name="Stud. Mycol.">
        <title>101 Dothideomycetes genomes: a test case for predicting lifestyles and emergence of pathogens.</title>
        <authorList>
            <person name="Haridas S."/>
            <person name="Albert R."/>
            <person name="Binder M."/>
            <person name="Bloem J."/>
            <person name="Labutti K."/>
            <person name="Salamov A."/>
            <person name="Andreopoulos B."/>
            <person name="Baker S."/>
            <person name="Barry K."/>
            <person name="Bills G."/>
            <person name="Bluhm B."/>
            <person name="Cannon C."/>
            <person name="Castanera R."/>
            <person name="Culley D."/>
            <person name="Daum C."/>
            <person name="Ezra D."/>
            <person name="Gonzalez J."/>
            <person name="Henrissat B."/>
            <person name="Kuo A."/>
            <person name="Liang C."/>
            <person name="Lipzen A."/>
            <person name="Lutzoni F."/>
            <person name="Magnuson J."/>
            <person name="Mondo S."/>
            <person name="Nolan M."/>
            <person name="Ohm R."/>
            <person name="Pangilinan J."/>
            <person name="Park H.-J."/>
            <person name="Ramirez L."/>
            <person name="Alfaro M."/>
            <person name="Sun H."/>
            <person name="Tritt A."/>
            <person name="Yoshinaga Y."/>
            <person name="Zwiers L.-H."/>
            <person name="Turgeon B."/>
            <person name="Goodwin S."/>
            <person name="Spatafora J."/>
            <person name="Crous P."/>
            <person name="Grigoriev I."/>
        </authorList>
    </citation>
    <scope>NUCLEOTIDE SEQUENCE</scope>
    <source>
        <strain evidence="1">CBS 113979</strain>
    </source>
</reference>
<protein>
    <submittedName>
        <fullName evidence="1">Uncharacterized protein</fullName>
    </submittedName>
</protein>
<keyword evidence="2" id="KW-1185">Reference proteome</keyword>
<gene>
    <name evidence="1" type="ORF">K402DRAFT_171793</name>
</gene>
<evidence type="ECO:0000313" key="1">
    <source>
        <dbReference type="EMBL" id="KAF1991121.1"/>
    </source>
</evidence>
<dbReference type="AlphaFoldDB" id="A0A6G1HD29"/>
<dbReference type="Proteomes" id="UP000800041">
    <property type="component" value="Unassembled WGS sequence"/>
</dbReference>
<name>A0A6G1HD29_9PEZI</name>
<proteinExistence type="predicted"/>